<dbReference type="InterPro" id="IPR000719">
    <property type="entry name" value="Prot_kinase_dom"/>
</dbReference>
<feature type="compositionally biased region" description="Basic and acidic residues" evidence="2">
    <location>
        <begin position="44"/>
        <end position="56"/>
    </location>
</feature>
<protein>
    <submittedName>
        <fullName evidence="5">AarF/ABC1/UbiB kinase family protein</fullName>
    </submittedName>
</protein>
<dbReference type="Pfam" id="PF03109">
    <property type="entry name" value="ABC1"/>
    <property type="match status" value="1"/>
</dbReference>
<dbReference type="SUPFAM" id="SSF56112">
    <property type="entry name" value="Protein kinase-like (PK-like)"/>
    <property type="match status" value="1"/>
</dbReference>
<evidence type="ECO:0000256" key="2">
    <source>
        <dbReference type="SAM" id="MobiDB-lite"/>
    </source>
</evidence>
<evidence type="ECO:0000256" key="1">
    <source>
        <dbReference type="ARBA" id="ARBA00009670"/>
    </source>
</evidence>
<keyword evidence="3" id="KW-0812">Transmembrane</keyword>
<dbReference type="GO" id="GO:0004672">
    <property type="term" value="F:protein kinase activity"/>
    <property type="evidence" value="ECO:0007669"/>
    <property type="project" value="InterPro"/>
</dbReference>
<feature type="transmembrane region" description="Helical" evidence="3">
    <location>
        <begin position="573"/>
        <end position="595"/>
    </location>
</feature>
<dbReference type="InterPro" id="IPR004147">
    <property type="entry name" value="ABC1_dom"/>
</dbReference>
<dbReference type="Gene3D" id="1.10.510.10">
    <property type="entry name" value="Transferase(Phosphotransferase) domain 1"/>
    <property type="match status" value="1"/>
</dbReference>
<dbReference type="PROSITE" id="PS50011">
    <property type="entry name" value="PROTEIN_KINASE_DOM"/>
    <property type="match status" value="1"/>
</dbReference>
<comment type="similarity">
    <text evidence="1">Belongs to the protein kinase superfamily. ADCK protein kinase family.</text>
</comment>
<dbReference type="AlphaFoldDB" id="A0A4Q2M3S9"/>
<reference evidence="5 6" key="1">
    <citation type="submission" date="2019-01" db="EMBL/GenBank/DDBJ databases">
        <title>Agromyces.</title>
        <authorList>
            <person name="Li J."/>
        </authorList>
    </citation>
    <scope>NUCLEOTIDE SEQUENCE [LARGE SCALE GENOMIC DNA]</scope>
    <source>
        <strain evidence="5 6">DSM 23870</strain>
    </source>
</reference>
<proteinExistence type="inferred from homology"/>
<keyword evidence="3" id="KW-1133">Transmembrane helix</keyword>
<dbReference type="CDD" id="cd05121">
    <property type="entry name" value="ABC1_ADCK3-like"/>
    <property type="match status" value="1"/>
</dbReference>
<dbReference type="Proteomes" id="UP000292686">
    <property type="component" value="Unassembled WGS sequence"/>
</dbReference>
<gene>
    <name evidence="5" type="ORF">ESP50_08610</name>
</gene>
<name>A0A4Q2M3S9_9MICO</name>
<dbReference type="PANTHER" id="PTHR10566">
    <property type="entry name" value="CHAPERONE-ACTIVITY OF BC1 COMPLEX CABC1 -RELATED"/>
    <property type="match status" value="1"/>
</dbReference>
<keyword evidence="6" id="KW-1185">Reference proteome</keyword>
<dbReference type="PANTHER" id="PTHR10566:SF113">
    <property type="entry name" value="PROTEIN ACTIVITY OF BC1 COMPLEX KINASE 7, CHLOROPLASTIC"/>
    <property type="match status" value="1"/>
</dbReference>
<evidence type="ECO:0000256" key="3">
    <source>
        <dbReference type="SAM" id="Phobius"/>
    </source>
</evidence>
<organism evidence="5 6">
    <name type="scientific">Agromyces atrinae</name>
    <dbReference type="NCBI Taxonomy" id="592376"/>
    <lineage>
        <taxon>Bacteria</taxon>
        <taxon>Bacillati</taxon>
        <taxon>Actinomycetota</taxon>
        <taxon>Actinomycetes</taxon>
        <taxon>Micrococcales</taxon>
        <taxon>Microbacteriaceae</taxon>
        <taxon>Agromyces</taxon>
    </lineage>
</organism>
<dbReference type="GO" id="GO:0005524">
    <property type="term" value="F:ATP binding"/>
    <property type="evidence" value="ECO:0007669"/>
    <property type="project" value="InterPro"/>
</dbReference>
<feature type="domain" description="Protein kinase" evidence="4">
    <location>
        <begin position="166"/>
        <end position="497"/>
    </location>
</feature>
<feature type="transmembrane region" description="Helical" evidence="3">
    <location>
        <begin position="542"/>
        <end position="561"/>
    </location>
</feature>
<evidence type="ECO:0000313" key="6">
    <source>
        <dbReference type="Proteomes" id="UP000292686"/>
    </source>
</evidence>
<evidence type="ECO:0000313" key="5">
    <source>
        <dbReference type="EMBL" id="RXZ86458.1"/>
    </source>
</evidence>
<feature type="region of interest" description="Disordered" evidence="2">
    <location>
        <begin position="24"/>
        <end position="56"/>
    </location>
</feature>
<keyword evidence="5" id="KW-0808">Transferase</keyword>
<dbReference type="EMBL" id="SDPM01000004">
    <property type="protein sequence ID" value="RXZ86458.1"/>
    <property type="molecule type" value="Genomic_DNA"/>
</dbReference>
<comment type="caution">
    <text evidence="5">The sequence shown here is derived from an EMBL/GenBank/DDBJ whole genome shotgun (WGS) entry which is preliminary data.</text>
</comment>
<dbReference type="InterPro" id="IPR050154">
    <property type="entry name" value="UbiB_kinase"/>
</dbReference>
<keyword evidence="3" id="KW-0472">Membrane</keyword>
<dbReference type="InterPro" id="IPR011009">
    <property type="entry name" value="Kinase-like_dom_sf"/>
</dbReference>
<keyword evidence="5" id="KW-0418">Kinase</keyword>
<accession>A0A4Q2M3S9</accession>
<evidence type="ECO:0000259" key="4">
    <source>
        <dbReference type="PROSITE" id="PS50011"/>
    </source>
</evidence>
<dbReference type="OrthoDB" id="9795390at2"/>
<sequence length="600" mass="65412">MTRSWAACRCRGLSCAESEPADRHVESEARVSARSLPGPGLTLAEDRSSRPKERASLGRGRRFAELARIARRNGLLPWRKLDFTTDLATADLRAEQAEGLRRALEQAGGAFVKLGQVLSTRSDLLPHEYVTALSHLQRDVAPAPWVDVRAMLETDFGAPLDEVFLDFDSEPVAAASIGQVHRATLPSGRTVAVKILRPGIAPEVERDVDIALRFVSFIDRTSAQARMLGIRQVAEQYGADLVRQLDFRLEALNLTALRAMQARGGRSDDIRLPELVESLSSERVLVMEFLEGDTITAINKRPGPVSAEVAPALRSVLRSFVRQIVFDGIYHSDLHPGNIMILPDGQPALVDFGSVGRLDLQLRESVQELLIAYLQSDNQLIADGLLTLARLRDGADEEAFRRELSAFVAFELGPGARISVATVDAAVAIFVRYGMSVPAELIAAGRGFAVLEGSLRSTLPDFDILEEARALAAEQIRDQMSPRRLRETLTTELLALLPGVRRLPRRIDRIGHALETGDLNVNIRLLADHRDRRLLRGLIRQLSLTVVGVVAGVSSVGYLTTPEPAGDVAVQPAVAGLWLGIGAIVAFAAAGIDALRGRRR</sequence>